<dbReference type="Proteomes" id="UP001151760">
    <property type="component" value="Unassembled WGS sequence"/>
</dbReference>
<comment type="caution">
    <text evidence="2">The sequence shown here is derived from an EMBL/GenBank/DDBJ whole genome shotgun (WGS) entry which is preliminary data.</text>
</comment>
<dbReference type="EMBL" id="BQNB010013020">
    <property type="protein sequence ID" value="GJT10854.1"/>
    <property type="molecule type" value="Genomic_DNA"/>
</dbReference>
<feature type="compositionally biased region" description="Basic and acidic residues" evidence="1">
    <location>
        <begin position="446"/>
        <end position="462"/>
    </location>
</feature>
<evidence type="ECO:0000313" key="3">
    <source>
        <dbReference type="Proteomes" id="UP001151760"/>
    </source>
</evidence>
<reference evidence="2" key="1">
    <citation type="journal article" date="2022" name="Int. J. Mol. Sci.">
        <title>Draft Genome of Tanacetum Coccineum: Genomic Comparison of Closely Related Tanacetum-Family Plants.</title>
        <authorList>
            <person name="Yamashiro T."/>
            <person name="Shiraishi A."/>
            <person name="Nakayama K."/>
            <person name="Satake H."/>
        </authorList>
    </citation>
    <scope>NUCLEOTIDE SEQUENCE</scope>
</reference>
<accession>A0ABQ5BD97</accession>
<reference evidence="2" key="2">
    <citation type="submission" date="2022-01" db="EMBL/GenBank/DDBJ databases">
        <authorList>
            <person name="Yamashiro T."/>
            <person name="Shiraishi A."/>
            <person name="Satake H."/>
            <person name="Nakayama K."/>
        </authorList>
    </citation>
    <scope>NUCLEOTIDE SEQUENCE</scope>
</reference>
<organism evidence="2 3">
    <name type="scientific">Tanacetum coccineum</name>
    <dbReference type="NCBI Taxonomy" id="301880"/>
    <lineage>
        <taxon>Eukaryota</taxon>
        <taxon>Viridiplantae</taxon>
        <taxon>Streptophyta</taxon>
        <taxon>Embryophyta</taxon>
        <taxon>Tracheophyta</taxon>
        <taxon>Spermatophyta</taxon>
        <taxon>Magnoliopsida</taxon>
        <taxon>eudicotyledons</taxon>
        <taxon>Gunneridae</taxon>
        <taxon>Pentapetalae</taxon>
        <taxon>asterids</taxon>
        <taxon>campanulids</taxon>
        <taxon>Asterales</taxon>
        <taxon>Asteraceae</taxon>
        <taxon>Asteroideae</taxon>
        <taxon>Anthemideae</taxon>
        <taxon>Anthemidinae</taxon>
        <taxon>Tanacetum</taxon>
    </lineage>
</organism>
<evidence type="ECO:0000256" key="1">
    <source>
        <dbReference type="SAM" id="MobiDB-lite"/>
    </source>
</evidence>
<feature type="compositionally biased region" description="Polar residues" evidence="1">
    <location>
        <begin position="399"/>
        <end position="417"/>
    </location>
</feature>
<name>A0ABQ5BD97_9ASTR</name>
<feature type="region of interest" description="Disordered" evidence="1">
    <location>
        <begin position="399"/>
        <end position="463"/>
    </location>
</feature>
<evidence type="ECO:0000313" key="2">
    <source>
        <dbReference type="EMBL" id="GJT10854.1"/>
    </source>
</evidence>
<protein>
    <submittedName>
        <fullName evidence="2">Uncharacterized protein</fullName>
    </submittedName>
</protein>
<sequence>MRTEDKLVPNDAQVEFSTSNVRLDTDAVFSDTFHQLAVEILKTHIIYNPLTLTATLDNQWFEVGADLLRTVLKLIPPKQYQQITTPPDTKTLVHFVKELRYTDPDTTIKTISKAVVAKYPQPWRTIISILNKCLTGKDSGLDKVRHTMMQITTRRTRLTKSDKLPFPRFTKLIIAHIMSKNNTINQRSNATVYRSDLDERYKPAKVAKGVVIYYGLPIPDTMLNDTIREMNAYKEAEGVRKIGMGKGPMKRGDGGVLEPAAEQSTKIVLKRNTVSNDKQVKKKPVRETPVKGKRLKSTSKMTNETYVKDPEELLMDFEKTCNLSRKEALIQELSRGQAEGSRTKIQTLEQRDSLDSDRTLSATRLDVMDEGDKDDASNFTVPVHEKTLVSREKRTPILTTISSPRTHSSQDNISRYLNENPAPSFEDVGLPRAVGASGLRSYDGSSGKEKPKGNSVDPHRLPEPQTVVVPEVTMTEPTGLDQRCSIGVDSVLITPDETLTLETIPRGNLEVTSCTSGASEIPPDVLA</sequence>
<keyword evidence="3" id="KW-1185">Reference proteome</keyword>
<proteinExistence type="predicted"/>
<gene>
    <name evidence="2" type="ORF">Tco_0857896</name>
</gene>